<sequence>MLRYGSGRTVSTTTTTTTTEDSPESSSERRIRRLRLTLHAGDNGNKEARSVRSDTAETEKDVSAAWKKKNGMIQRERPAGRESPQPHLGDMTNGAPETSLQHHGAKVYGIVQRTGADRQQEVMAREWTVNHLQDEMRYIREVRDSLEKVRERMYGQFGGMQQSMQKLSQEIRAANSHRRSLESEVRIRTQAMESFDQMNSSLISANIGLQKSLLENCQNRVDKRDELKNLRSTYEKAQEKLRDKEQELLAAQAENKTLRQQVESSQEANTQALRELSARLQREYEEKLQEEQRKHREEIENLQAQLDEYIRRLEEAERNIKIAEAKIAERDQRIVELERLLDCMGKEKSQLNLKLRDCEQRIRLLELTDQTDATAVKRSKELQSEAVDLRERIKHLNDMVFCQQRKVKGMIEEVGSLRSQVAQKDMFISELLDRIAIVECENNELEDKLKYFMSTQNRPRDVLETREIGLGCNLLPRREAERLDVAPPFQSEPTHLQPFTHQSPAYPPPPMKLPSLIEAPSEPSSPAHPSSPNQPSPPFQPPSLPDPSPPSKPPSQSKPSPPPPLPSLSDPSPPFKSPYLSKPSPSPSPPPLPDPSSPPPSSTSPTQPLPPSLFQSPPSPLQHPSLFLTSPIQPRTFRSNPPPSRLESSLLRYTPLEYSRYLESNPSITSVMLSSARQSESESPESPVWSRDEVDADINTDTQSSSAGSTLSSSLSRPRSRVPQVTSPFMKLMEITANINID</sequence>
<keyword evidence="4" id="KW-1185">Reference proteome</keyword>
<feature type="compositionally biased region" description="Polar residues" evidence="2">
    <location>
        <begin position="630"/>
        <end position="639"/>
    </location>
</feature>
<feature type="region of interest" description="Disordered" evidence="2">
    <location>
        <begin position="489"/>
        <end position="649"/>
    </location>
</feature>
<dbReference type="PRINTS" id="PR01217">
    <property type="entry name" value="PRICHEXTENSN"/>
</dbReference>
<dbReference type="EMBL" id="OY660864">
    <property type="protein sequence ID" value="CAJ1049189.1"/>
    <property type="molecule type" value="Genomic_DNA"/>
</dbReference>
<dbReference type="PANTHER" id="PTHR23171">
    <property type="entry name" value="GDOWN1"/>
    <property type="match status" value="1"/>
</dbReference>
<gene>
    <name evidence="3" type="ORF">XNOV1_A028609</name>
</gene>
<feature type="compositionally biased region" description="Polar residues" evidence="2">
    <location>
        <begin position="491"/>
        <end position="503"/>
    </location>
</feature>
<protein>
    <submittedName>
        <fullName evidence="3">Myocardial zonula adherens protein-like isoform X1</fullName>
    </submittedName>
</protein>
<evidence type="ECO:0000313" key="3">
    <source>
        <dbReference type="EMBL" id="CAJ1049189.1"/>
    </source>
</evidence>
<feature type="compositionally biased region" description="Basic and acidic residues" evidence="2">
    <location>
        <begin position="44"/>
        <end position="62"/>
    </location>
</feature>
<evidence type="ECO:0000313" key="4">
    <source>
        <dbReference type="Proteomes" id="UP001178508"/>
    </source>
</evidence>
<dbReference type="Proteomes" id="UP001178508">
    <property type="component" value="Chromosome 1"/>
</dbReference>
<proteinExistence type="predicted"/>
<dbReference type="InterPro" id="IPR051375">
    <property type="entry name" value="Tuftelin_GRINL1A/MYZAP/CCD68"/>
</dbReference>
<feature type="compositionally biased region" description="Low complexity" evidence="2">
    <location>
        <begin position="704"/>
        <end position="717"/>
    </location>
</feature>
<dbReference type="PANTHER" id="PTHR23171:SF3">
    <property type="entry name" value="COILED-COIL DOMAIN-CONTAINING PROTEIN 68"/>
    <property type="match status" value="1"/>
</dbReference>
<feature type="region of interest" description="Disordered" evidence="2">
    <location>
        <begin position="1"/>
        <end position="94"/>
    </location>
</feature>
<dbReference type="AlphaFoldDB" id="A0AAV1EKD5"/>
<evidence type="ECO:0000256" key="1">
    <source>
        <dbReference type="SAM" id="Coils"/>
    </source>
</evidence>
<keyword evidence="1" id="KW-0175">Coiled coil</keyword>
<feature type="compositionally biased region" description="Pro residues" evidence="2">
    <location>
        <begin position="559"/>
        <end position="576"/>
    </location>
</feature>
<evidence type="ECO:0000256" key="2">
    <source>
        <dbReference type="SAM" id="MobiDB-lite"/>
    </source>
</evidence>
<feature type="compositionally biased region" description="Low complexity" evidence="2">
    <location>
        <begin position="513"/>
        <end position="531"/>
    </location>
</feature>
<dbReference type="GO" id="GO:0035556">
    <property type="term" value="P:intracellular signal transduction"/>
    <property type="evidence" value="ECO:0007669"/>
    <property type="project" value="TreeGrafter"/>
</dbReference>
<feature type="compositionally biased region" description="Pro residues" evidence="2">
    <location>
        <begin position="532"/>
        <end position="553"/>
    </location>
</feature>
<organism evidence="3 4">
    <name type="scientific">Xyrichtys novacula</name>
    <name type="common">Pearly razorfish</name>
    <name type="synonym">Hemipteronotus novacula</name>
    <dbReference type="NCBI Taxonomy" id="13765"/>
    <lineage>
        <taxon>Eukaryota</taxon>
        <taxon>Metazoa</taxon>
        <taxon>Chordata</taxon>
        <taxon>Craniata</taxon>
        <taxon>Vertebrata</taxon>
        <taxon>Euteleostomi</taxon>
        <taxon>Actinopterygii</taxon>
        <taxon>Neopterygii</taxon>
        <taxon>Teleostei</taxon>
        <taxon>Neoteleostei</taxon>
        <taxon>Acanthomorphata</taxon>
        <taxon>Eupercaria</taxon>
        <taxon>Labriformes</taxon>
        <taxon>Labridae</taxon>
        <taxon>Xyrichtys</taxon>
    </lineage>
</organism>
<feature type="compositionally biased region" description="Low complexity" evidence="2">
    <location>
        <begin position="1"/>
        <end position="20"/>
    </location>
</feature>
<feature type="region of interest" description="Disordered" evidence="2">
    <location>
        <begin position="672"/>
        <end position="727"/>
    </location>
</feature>
<reference evidence="3" key="1">
    <citation type="submission" date="2023-08" db="EMBL/GenBank/DDBJ databases">
        <authorList>
            <person name="Alioto T."/>
            <person name="Alioto T."/>
            <person name="Gomez Garrido J."/>
        </authorList>
    </citation>
    <scope>NUCLEOTIDE SEQUENCE</scope>
</reference>
<feature type="coiled-coil region" evidence="1">
    <location>
        <begin position="220"/>
        <end position="399"/>
    </location>
</feature>
<accession>A0AAV1EKD5</accession>
<name>A0AAV1EKD5_XYRNO</name>
<feature type="compositionally biased region" description="Pro residues" evidence="2">
    <location>
        <begin position="584"/>
        <end position="621"/>
    </location>
</feature>